<evidence type="ECO:0000256" key="5">
    <source>
        <dbReference type="SAM" id="MobiDB-lite"/>
    </source>
</evidence>
<feature type="compositionally biased region" description="Pro residues" evidence="5">
    <location>
        <begin position="49"/>
        <end position="61"/>
    </location>
</feature>
<feature type="domain" description="Squalene cyclase N-terminal" evidence="7">
    <location>
        <begin position="70"/>
        <end position="379"/>
    </location>
</feature>
<dbReference type="Pfam" id="PF13243">
    <property type="entry name" value="SQHop_cyclase_C"/>
    <property type="match status" value="1"/>
</dbReference>
<keyword evidence="3" id="KW-0677">Repeat</keyword>
<dbReference type="CDD" id="cd02892">
    <property type="entry name" value="SQCY_1"/>
    <property type="match status" value="1"/>
</dbReference>
<dbReference type="Pfam" id="PF13249">
    <property type="entry name" value="SQHop_cyclase_N"/>
    <property type="match status" value="1"/>
</dbReference>
<dbReference type="InterPro" id="IPR002365">
    <property type="entry name" value="Terpene_synthase_CS"/>
</dbReference>
<reference evidence="8" key="1">
    <citation type="submission" date="2004-10" db="EMBL/GenBank/DDBJ databases">
        <title>Characterization of a gene locus containing squalene-hopene cyclase (shc) in Frankia alni ACN14a, and an shc homolog in Acidothermus cellulolyticus.</title>
        <authorList>
            <person name="Alloisio N."/>
            <person name="Marechal J."/>
            <person name="vanden Heuvel B."/>
            <person name="Normand P."/>
            <person name="Berry A.M."/>
        </authorList>
    </citation>
    <scope>NUCLEOTIDE SEQUENCE</scope>
    <source>
        <strain evidence="8">ACN14a</strain>
    </source>
</reference>
<evidence type="ECO:0000256" key="2">
    <source>
        <dbReference type="ARBA" id="ARBA00009755"/>
    </source>
</evidence>
<dbReference type="GO" id="GO:0016866">
    <property type="term" value="F:intramolecular transferase activity"/>
    <property type="evidence" value="ECO:0007669"/>
    <property type="project" value="InterPro"/>
</dbReference>
<name>Q05HJ8_FRAAL</name>
<dbReference type="GO" id="GO:0016104">
    <property type="term" value="P:triterpenoid biosynthetic process"/>
    <property type="evidence" value="ECO:0007669"/>
    <property type="project" value="InterPro"/>
</dbReference>
<feature type="region of interest" description="Disordered" evidence="5">
    <location>
        <begin position="257"/>
        <end position="285"/>
    </location>
</feature>
<dbReference type="OMA" id="WVHIRQV"/>
<dbReference type="InterPro" id="IPR006400">
    <property type="entry name" value="Hopene-cyclase"/>
</dbReference>
<dbReference type="NCBIfam" id="TIGR01787">
    <property type="entry name" value="squalene_cyclas"/>
    <property type="match status" value="1"/>
</dbReference>
<dbReference type="SFLD" id="SFLDG01016">
    <property type="entry name" value="Prenyltransferase_Like_2"/>
    <property type="match status" value="1"/>
</dbReference>
<feature type="region of interest" description="Disordered" evidence="5">
    <location>
        <begin position="1"/>
        <end position="64"/>
    </location>
</feature>
<dbReference type="InterPro" id="IPR018333">
    <property type="entry name" value="Squalene_cyclase"/>
</dbReference>
<evidence type="ECO:0000256" key="4">
    <source>
        <dbReference type="ARBA" id="ARBA00023235"/>
    </source>
</evidence>
<feature type="domain" description="Squalene cyclase C-terminal" evidence="6">
    <location>
        <begin position="437"/>
        <end position="739"/>
    </location>
</feature>
<gene>
    <name evidence="8" type="primary">shc</name>
</gene>
<dbReference type="InterPro" id="IPR032697">
    <property type="entry name" value="SQ_cyclase_N"/>
</dbReference>
<dbReference type="AlphaFoldDB" id="Q05HJ8"/>
<organism evidence="8">
    <name type="scientific">Frankia alni</name>
    <dbReference type="NCBI Taxonomy" id="1859"/>
    <lineage>
        <taxon>Bacteria</taxon>
        <taxon>Bacillati</taxon>
        <taxon>Actinomycetota</taxon>
        <taxon>Actinomycetes</taxon>
        <taxon>Frankiales</taxon>
        <taxon>Frankiaceae</taxon>
        <taxon>Frankia</taxon>
    </lineage>
</organism>
<evidence type="ECO:0000256" key="1">
    <source>
        <dbReference type="ARBA" id="ARBA00004999"/>
    </source>
</evidence>
<sequence length="747" mass="81911">MPDLELRDVDRADGRHHAPNLGRTDTLSPSAPTGEPAPASTPAAVATPTPTPTTAPAPAPAPENALRETVQRAAEHLLRLQDPRGWWKFDLETNPTMDAEDLLLREYLGIRTVEQTEATAKHIRSRRLDDGSWPTYFGGPGELSTTVECYIALRLAGDSPDDEPLRRSAAWIRERGGIPATRVFTRIWLALFGWWRWEDLPVLPPEIMFLPPRAPLSIYSFASWARQTIVPLTIVSAARPQCPAPFDLAELDPDEVPAAQSHGAAQSPDTRSPAGGRTLRGAMRRLGGDRPNTAKVFFRGLDAALHRYHRHPIGPLRRHALRTAERWIIARQEADGCFGGIQPPAVYSIIALRLLGYDLDHPVLAAALRSLDAYTLHREDGSRMIEASQSPIWDTALAVLALADAGIDAPADVDVAPALPTQRVATGAPAPSAPVPTALERAADWLLGQEIQHRRGDWAITHPGVAPGGWAFEFDNDTYPDTDDTAEVVLALHRLNRLRRLRHPTNTRIDAALERSTAWLFALQSRDGGWGAYDSDNASTLVYQIPFADFGALTDPSSADVTAHVVELLCETGRIRDPRTLRGVDWLLRNQEADGSWYGRWGVNYVYGTGSVLPALQAAGLPPTHPAMVAGARWLLSRQNSDGGWGEDIRSYGDPAWSGRGLSTPSQTAWAMLGLLATDHGGVHADALAAAARWLTEQQRPDGGWDEEMFTGTGFPGFFYLNYHGYRLVWPVMALGRYLHSRQHPSD</sequence>
<feature type="compositionally biased region" description="Low complexity" evidence="5">
    <location>
        <begin position="36"/>
        <end position="48"/>
    </location>
</feature>
<protein>
    <submittedName>
        <fullName evidence="8">Squalene-hopene cyclase</fullName>
    </submittedName>
</protein>
<comment type="similarity">
    <text evidence="2">Belongs to the terpene cyclase/mutase family.</text>
</comment>
<dbReference type="EMBL" id="AJ854181">
    <property type="protein sequence ID" value="CAH69519.1"/>
    <property type="molecule type" value="Genomic_DNA"/>
</dbReference>
<comment type="pathway">
    <text evidence="1">Secondary metabolite biosynthesis; hopanoid biosynthesis.</text>
</comment>
<dbReference type="SUPFAM" id="SSF48239">
    <property type="entry name" value="Terpenoid cyclases/Protein prenyltransferases"/>
    <property type="match status" value="2"/>
</dbReference>
<keyword evidence="4" id="KW-0413">Isomerase</keyword>
<evidence type="ECO:0000256" key="3">
    <source>
        <dbReference type="ARBA" id="ARBA00022737"/>
    </source>
</evidence>
<dbReference type="PROSITE" id="PS01074">
    <property type="entry name" value="TERPENE_SYNTHASES"/>
    <property type="match status" value="1"/>
</dbReference>
<dbReference type="InterPro" id="IPR032696">
    <property type="entry name" value="SQ_cyclase_C"/>
</dbReference>
<accession>Q05HJ8</accession>
<proteinExistence type="inferred from homology"/>
<dbReference type="PANTHER" id="PTHR11764">
    <property type="entry name" value="TERPENE CYCLASE/MUTASE FAMILY MEMBER"/>
    <property type="match status" value="1"/>
</dbReference>
<evidence type="ECO:0000259" key="6">
    <source>
        <dbReference type="Pfam" id="PF13243"/>
    </source>
</evidence>
<feature type="compositionally biased region" description="Basic and acidic residues" evidence="5">
    <location>
        <begin position="1"/>
        <end position="16"/>
    </location>
</feature>
<dbReference type="InterPro" id="IPR008930">
    <property type="entry name" value="Terpenoid_cyclase/PrenylTrfase"/>
</dbReference>
<evidence type="ECO:0000259" key="7">
    <source>
        <dbReference type="Pfam" id="PF13249"/>
    </source>
</evidence>
<dbReference type="PANTHER" id="PTHR11764:SF20">
    <property type="entry name" value="LANOSTEROL SYNTHASE"/>
    <property type="match status" value="1"/>
</dbReference>
<dbReference type="GO" id="GO:0005811">
    <property type="term" value="C:lipid droplet"/>
    <property type="evidence" value="ECO:0007669"/>
    <property type="project" value="InterPro"/>
</dbReference>
<dbReference type="NCBIfam" id="TIGR01507">
    <property type="entry name" value="hopene_cyclase"/>
    <property type="match status" value="1"/>
</dbReference>
<dbReference type="UniPathway" id="UPA00337"/>
<evidence type="ECO:0000313" key="8">
    <source>
        <dbReference type="EMBL" id="CAH69519.1"/>
    </source>
</evidence>
<dbReference type="Gene3D" id="1.50.10.20">
    <property type="match status" value="2"/>
</dbReference>